<dbReference type="AlphaFoldDB" id="A0A0D8P5L5"/>
<keyword evidence="1" id="KW-1133">Transmembrane helix</keyword>
<keyword evidence="5" id="KW-1185">Reference proteome</keyword>
<evidence type="ECO:0000313" key="6">
    <source>
        <dbReference type="Proteomes" id="UP000241954"/>
    </source>
</evidence>
<dbReference type="RefSeq" id="WP_045036396.1">
    <property type="nucleotide sequence ID" value="NZ_CAMQYU010000086.1"/>
</dbReference>
<accession>A0A0D8P5L5</accession>
<evidence type="ECO:0000313" key="3">
    <source>
        <dbReference type="EMBL" id="PSV95926.1"/>
    </source>
</evidence>
<sequence length="137" mass="15632">MKKTLSFAIIHFTVAFSLAFLLTGNFLIGGLIALIEPMVNTVAFYFHEKVWQTKKLIQTQHSSPSKKTISFAILHFSVAFTVVYLLTGDLLIGGTMAMIEPTINTLAYYLHERVWQKKQHHQNPPQQLMSMMVCLHH</sequence>
<dbReference type="GeneID" id="93549625"/>
<feature type="domain" description="DUF2061" evidence="2">
    <location>
        <begin position="67"/>
        <end position="116"/>
    </location>
</feature>
<dbReference type="STRING" id="56192.UB38_04895"/>
<reference evidence="3 6" key="1">
    <citation type="submission" date="2018-01" db="EMBL/GenBank/DDBJ databases">
        <title>Whole genome sequencing of Histamine producing bacteria.</title>
        <authorList>
            <person name="Butler K."/>
        </authorList>
    </citation>
    <scope>NUCLEOTIDE SEQUENCE [LARGE SCALE GENOMIC DNA]</scope>
    <source>
        <strain evidence="4 5">ATCC 51761</strain>
        <strain evidence="3 6">NCIMB 13481</strain>
    </source>
</reference>
<name>A0A0D8P5L5_9GAMM</name>
<evidence type="ECO:0000313" key="5">
    <source>
        <dbReference type="Proteomes" id="UP000241190"/>
    </source>
</evidence>
<evidence type="ECO:0000259" key="2">
    <source>
        <dbReference type="Pfam" id="PF09834"/>
    </source>
</evidence>
<evidence type="ECO:0000313" key="4">
    <source>
        <dbReference type="EMBL" id="PSW96437.1"/>
    </source>
</evidence>
<dbReference type="InterPro" id="IPR018638">
    <property type="entry name" value="DUF2061_membrane"/>
</dbReference>
<dbReference type="Proteomes" id="UP000241190">
    <property type="component" value="Unassembled WGS sequence"/>
</dbReference>
<dbReference type="EMBL" id="PYLW01000013">
    <property type="protein sequence ID" value="PSV95926.1"/>
    <property type="molecule type" value="Genomic_DNA"/>
</dbReference>
<evidence type="ECO:0000256" key="1">
    <source>
        <dbReference type="SAM" id="Phobius"/>
    </source>
</evidence>
<feature type="transmembrane region" description="Helical" evidence="1">
    <location>
        <begin position="68"/>
        <end position="86"/>
    </location>
</feature>
<proteinExistence type="predicted"/>
<dbReference type="Proteomes" id="UP000241954">
    <property type="component" value="Unassembled WGS sequence"/>
</dbReference>
<dbReference type="Pfam" id="PF09834">
    <property type="entry name" value="DUF2061"/>
    <property type="match status" value="2"/>
</dbReference>
<keyword evidence="1" id="KW-0472">Membrane</keyword>
<gene>
    <name evidence="3" type="ORF">C9I88_12470</name>
    <name evidence="4" type="ORF">C9J52_10215</name>
</gene>
<organism evidence="3 6">
    <name type="scientific">Photobacterium iliopiscarium</name>
    <dbReference type="NCBI Taxonomy" id="56192"/>
    <lineage>
        <taxon>Bacteria</taxon>
        <taxon>Pseudomonadati</taxon>
        <taxon>Pseudomonadota</taxon>
        <taxon>Gammaproteobacteria</taxon>
        <taxon>Vibrionales</taxon>
        <taxon>Vibrionaceae</taxon>
        <taxon>Photobacterium</taxon>
    </lineage>
</organism>
<protein>
    <submittedName>
        <fullName evidence="3">DUF2061 domain-containing protein</fullName>
    </submittedName>
</protein>
<comment type="caution">
    <text evidence="3">The sequence shown here is derived from an EMBL/GenBank/DDBJ whole genome shotgun (WGS) entry which is preliminary data.</text>
</comment>
<keyword evidence="1" id="KW-0812">Transmembrane</keyword>
<dbReference type="EMBL" id="PYOP01000014">
    <property type="protein sequence ID" value="PSW96437.1"/>
    <property type="molecule type" value="Genomic_DNA"/>
</dbReference>
<dbReference type="OrthoDB" id="9133582at2"/>
<feature type="domain" description="DUF2061" evidence="2">
    <location>
        <begin position="1"/>
        <end position="52"/>
    </location>
</feature>